<accession>A0A5D0HKX6</accession>
<dbReference type="AlphaFoldDB" id="A0A5D0HKX6"/>
<evidence type="ECO:0000256" key="2">
    <source>
        <dbReference type="ARBA" id="ARBA00022723"/>
    </source>
</evidence>
<dbReference type="InterPro" id="IPR050738">
    <property type="entry name" value="Sulfatase"/>
</dbReference>
<dbReference type="InterPro" id="IPR024607">
    <property type="entry name" value="Sulfatase_CS"/>
</dbReference>
<keyword evidence="3" id="KW-0378">Hydrolase</keyword>
<dbReference type="CDD" id="cd16146">
    <property type="entry name" value="ARS_like"/>
    <property type="match status" value="1"/>
</dbReference>
<reference evidence="6 7" key="1">
    <citation type="submission" date="2019-08" db="EMBL/GenBank/DDBJ databases">
        <title>Seonamhaeicola sediminis sp. nov., isolated from marine sediment.</title>
        <authorList>
            <person name="Cao W.R."/>
        </authorList>
    </citation>
    <scope>NUCLEOTIDE SEQUENCE [LARGE SCALE GENOMIC DNA]</scope>
    <source>
        <strain evidence="6 7">B011</strain>
    </source>
</reference>
<keyword evidence="4" id="KW-0106">Calcium</keyword>
<dbReference type="PANTHER" id="PTHR42693:SF53">
    <property type="entry name" value="ENDO-4-O-SULFATASE"/>
    <property type="match status" value="1"/>
</dbReference>
<comment type="similarity">
    <text evidence="1">Belongs to the sulfatase family.</text>
</comment>
<sequence length="587" mass="66639">MCCILLSCSAKNTQPPNVILILTDDQGYGDLSCHGNQYINTPNMDKLHEESVRFTDFHVDPTCAPTRAAIMTGKYAHHAGVWHTIAGGNHLRTSEVTMADVFKASGYETGIFGKWHLGSNYPYRPMDRGFNEWLGQGDGGTGTTDDWFDNDRVNDYYWHNGERKKIEGYAPDVFYNAAIDFIKENKKAQKPFFVYLPTYLPHHPHTIPDPTWASNYNAKVPKSVAHFFAGINRIDANIGRLRKTLEALELADNTILIFMSDNGGTQGVRLFNAGMRGRKAQVYEGGHRVPFFIHWKDGALKHGKDVKDLSAHIDILPTLIDLCGLNTEQDVNFDGRSFKEQLYEPHKKLEERTLFVENQRTFKSEPWVKMAAMTNRWRLIDNKELYDMENDFAQTSNVIEEHPELIEKLRNEQKKYWELVTPNDRERPSFIVGNDLDIETFLTPSDWYLPKVPWNHAQVAKGDASAGEWHINVQSGGFYRFEVSRWPREADAPIKGIPSFKGKVVDAWVPKGGIEKLVYGDEMSALPVSAIKIEVGAYSEVKTVKETDKTIVFNIKLEKGATSVKGLLLDADQSIISGAYYMYITKL</sequence>
<dbReference type="InterPro" id="IPR000917">
    <property type="entry name" value="Sulfatase_N"/>
</dbReference>
<name>A0A5D0HKX6_9FLAO</name>
<evidence type="ECO:0000313" key="6">
    <source>
        <dbReference type="EMBL" id="TYA72044.1"/>
    </source>
</evidence>
<dbReference type="Proteomes" id="UP000323930">
    <property type="component" value="Unassembled WGS sequence"/>
</dbReference>
<proteinExistence type="inferred from homology"/>
<dbReference type="PANTHER" id="PTHR42693">
    <property type="entry name" value="ARYLSULFATASE FAMILY MEMBER"/>
    <property type="match status" value="1"/>
</dbReference>
<feature type="domain" description="Sulfatase N-terminal" evidence="5">
    <location>
        <begin position="16"/>
        <end position="324"/>
    </location>
</feature>
<dbReference type="PROSITE" id="PS00523">
    <property type="entry name" value="SULFATASE_1"/>
    <property type="match status" value="1"/>
</dbReference>
<evidence type="ECO:0000313" key="7">
    <source>
        <dbReference type="Proteomes" id="UP000323930"/>
    </source>
</evidence>
<keyword evidence="2" id="KW-0479">Metal-binding</keyword>
<dbReference type="EMBL" id="VSDQ01000718">
    <property type="protein sequence ID" value="TYA72044.1"/>
    <property type="molecule type" value="Genomic_DNA"/>
</dbReference>
<comment type="caution">
    <text evidence="6">The sequence shown here is derived from an EMBL/GenBank/DDBJ whole genome shotgun (WGS) entry which is preliminary data.</text>
</comment>
<evidence type="ECO:0000259" key="5">
    <source>
        <dbReference type="Pfam" id="PF00884"/>
    </source>
</evidence>
<evidence type="ECO:0000256" key="3">
    <source>
        <dbReference type="ARBA" id="ARBA00022801"/>
    </source>
</evidence>
<keyword evidence="7" id="KW-1185">Reference proteome</keyword>
<dbReference type="OrthoDB" id="756520at2"/>
<dbReference type="InterPro" id="IPR017850">
    <property type="entry name" value="Alkaline_phosphatase_core_sf"/>
</dbReference>
<dbReference type="SUPFAM" id="SSF53649">
    <property type="entry name" value="Alkaline phosphatase-like"/>
    <property type="match status" value="1"/>
</dbReference>
<evidence type="ECO:0000256" key="4">
    <source>
        <dbReference type="ARBA" id="ARBA00022837"/>
    </source>
</evidence>
<dbReference type="GO" id="GO:0046872">
    <property type="term" value="F:metal ion binding"/>
    <property type="evidence" value="ECO:0007669"/>
    <property type="project" value="UniProtKB-KW"/>
</dbReference>
<dbReference type="Gene3D" id="3.40.720.10">
    <property type="entry name" value="Alkaline Phosphatase, subunit A"/>
    <property type="match status" value="1"/>
</dbReference>
<dbReference type="GO" id="GO:0004065">
    <property type="term" value="F:arylsulfatase activity"/>
    <property type="evidence" value="ECO:0007669"/>
    <property type="project" value="TreeGrafter"/>
</dbReference>
<evidence type="ECO:0000256" key="1">
    <source>
        <dbReference type="ARBA" id="ARBA00008779"/>
    </source>
</evidence>
<dbReference type="Pfam" id="PF00884">
    <property type="entry name" value="Sulfatase"/>
    <property type="match status" value="1"/>
</dbReference>
<organism evidence="6 7">
    <name type="scientific">Seonamhaeicola marinus</name>
    <dbReference type="NCBI Taxonomy" id="1912246"/>
    <lineage>
        <taxon>Bacteria</taxon>
        <taxon>Pseudomonadati</taxon>
        <taxon>Bacteroidota</taxon>
        <taxon>Flavobacteriia</taxon>
        <taxon>Flavobacteriales</taxon>
        <taxon>Flavobacteriaceae</taxon>
    </lineage>
</organism>
<protein>
    <submittedName>
        <fullName evidence="6">Arylsulfatase</fullName>
    </submittedName>
</protein>
<gene>
    <name evidence="6" type="ORF">FUA24_19570</name>
</gene>
<dbReference type="FunFam" id="3.40.720.10:FF:000070">
    <property type="entry name" value="Arylsulfatase A"/>
    <property type="match status" value="1"/>
</dbReference>